<proteinExistence type="predicted"/>
<evidence type="ECO:0000313" key="2">
    <source>
        <dbReference type="EMBL" id="RAL70960.1"/>
    </source>
</evidence>
<organism evidence="2 3">
    <name type="scientific">Dehalococcoides mccartyi</name>
    <dbReference type="NCBI Taxonomy" id="61435"/>
    <lineage>
        <taxon>Bacteria</taxon>
        <taxon>Bacillati</taxon>
        <taxon>Chloroflexota</taxon>
        <taxon>Dehalococcoidia</taxon>
        <taxon>Dehalococcoidales</taxon>
        <taxon>Dehalococcoidaceae</taxon>
        <taxon>Dehalococcoides</taxon>
    </lineage>
</organism>
<dbReference type="Proteomes" id="UP000248786">
    <property type="component" value="Unassembled WGS sequence"/>
</dbReference>
<feature type="region of interest" description="Disordered" evidence="1">
    <location>
        <begin position="42"/>
        <end position="65"/>
    </location>
</feature>
<accession>A0A328EQK2</accession>
<evidence type="ECO:0000256" key="1">
    <source>
        <dbReference type="SAM" id="MobiDB-lite"/>
    </source>
</evidence>
<dbReference type="AlphaFoldDB" id="A0A328EQK2"/>
<comment type="caution">
    <text evidence="2">The sequence shown here is derived from an EMBL/GenBank/DDBJ whole genome shotgun (WGS) entry which is preliminary data.</text>
</comment>
<gene>
    <name evidence="2" type="ORF">C1G86_0683</name>
</gene>
<name>A0A328EQK2_9CHLR</name>
<feature type="region of interest" description="Disordered" evidence="1">
    <location>
        <begin position="1"/>
        <end position="21"/>
    </location>
</feature>
<protein>
    <submittedName>
        <fullName evidence="2">Tail fiber protein</fullName>
    </submittedName>
</protein>
<evidence type="ECO:0000313" key="3">
    <source>
        <dbReference type="Proteomes" id="UP000248786"/>
    </source>
</evidence>
<dbReference type="EMBL" id="QGLD01000008">
    <property type="protein sequence ID" value="RAL70960.1"/>
    <property type="molecule type" value="Genomic_DNA"/>
</dbReference>
<sequence length="192" mass="20831">MENKSPALGQHVDQPGPKIMTKPLPIILDEMEANIRAAAEAARRAEEAAKQASASAGTSMRAAEVAEKRAEDARLAGENAAAVAKKAAAEAVAKAAEATAKAQEAILRSVEADRAAVKQLKLSRKRLKKPAKKLEPLPLRQLLKLVYLPKKPPDGLKKPPCVPKKRLEPPYMLLRKQLLKLMKLPVPQKKLP</sequence>
<reference evidence="2 3" key="1">
    <citation type="submission" date="2018-05" db="EMBL/GenBank/DDBJ databases">
        <title>Draft genome sequences of Dehalococcoides mccartyi strains RC and KS.</title>
        <authorList>
            <person name="Higgins S.A."/>
            <person name="Padilla-Crespo E."/>
            <person name="Loeffler F.E."/>
        </authorList>
    </citation>
    <scope>NUCLEOTIDE SEQUENCE [LARGE SCALE GENOMIC DNA]</scope>
    <source>
        <strain evidence="2 3">KS</strain>
    </source>
</reference>